<dbReference type="OrthoDB" id="439100at2759"/>
<name>A0A812XFI7_9DINO</name>
<evidence type="ECO:0008006" key="3">
    <source>
        <dbReference type="Google" id="ProtNLM"/>
    </source>
</evidence>
<reference evidence="1" key="1">
    <citation type="submission" date="2021-02" db="EMBL/GenBank/DDBJ databases">
        <authorList>
            <person name="Dougan E. K."/>
            <person name="Rhodes N."/>
            <person name="Thang M."/>
            <person name="Chan C."/>
        </authorList>
    </citation>
    <scope>NUCLEOTIDE SEQUENCE</scope>
</reference>
<keyword evidence="2" id="KW-1185">Reference proteome</keyword>
<dbReference type="SUPFAM" id="SSF52266">
    <property type="entry name" value="SGNH hydrolase"/>
    <property type="match status" value="1"/>
</dbReference>
<dbReference type="AlphaFoldDB" id="A0A812XFI7"/>
<gene>
    <name evidence="1" type="ORF">SNEC2469_LOCUS20809</name>
</gene>
<accession>A0A812XFI7</accession>
<dbReference type="EMBL" id="CAJNJA010036538">
    <property type="protein sequence ID" value="CAE7721657.1"/>
    <property type="molecule type" value="Genomic_DNA"/>
</dbReference>
<proteinExistence type="predicted"/>
<protein>
    <recommendedName>
        <fullName evidence="3">SGNH hydrolase-type esterase domain-containing protein</fullName>
    </recommendedName>
</protein>
<feature type="non-terminal residue" evidence="1">
    <location>
        <position position="227"/>
    </location>
</feature>
<organism evidence="1 2">
    <name type="scientific">Symbiodinium necroappetens</name>
    <dbReference type="NCBI Taxonomy" id="1628268"/>
    <lineage>
        <taxon>Eukaryota</taxon>
        <taxon>Sar</taxon>
        <taxon>Alveolata</taxon>
        <taxon>Dinophyceae</taxon>
        <taxon>Suessiales</taxon>
        <taxon>Symbiodiniaceae</taxon>
        <taxon>Symbiodinium</taxon>
    </lineage>
</organism>
<evidence type="ECO:0000313" key="1">
    <source>
        <dbReference type="EMBL" id="CAE7721657.1"/>
    </source>
</evidence>
<sequence>MATASDEMPCLEVAADAHSSAFARASARTSEALQCPLRLAVYGEGLVAAAQAASALATGLASAIVAAGQAAEVSVCLFHGLTAAELLADADSQTLRDLRGRRGPGLRQLLSQERPEVLFLVAGSCDLGLRDASPNEAMGSLLGLVRKAQASTPLVFVMALPDISKSTQRASLLGATLAARRHATNAGLVQWVDSSTAKWINPAALLPHGPRSVAAGCWDSQLLSEKG</sequence>
<comment type="caution">
    <text evidence="1">The sequence shown here is derived from an EMBL/GenBank/DDBJ whole genome shotgun (WGS) entry which is preliminary data.</text>
</comment>
<dbReference type="Proteomes" id="UP000601435">
    <property type="component" value="Unassembled WGS sequence"/>
</dbReference>
<evidence type="ECO:0000313" key="2">
    <source>
        <dbReference type="Proteomes" id="UP000601435"/>
    </source>
</evidence>